<dbReference type="PANTHER" id="PTHR11937">
    <property type="entry name" value="ACTIN"/>
    <property type="match status" value="1"/>
</dbReference>
<dbReference type="FunFam" id="3.90.640.10:FF:000008">
    <property type="entry name" value="alpha-centractin isoform X1"/>
    <property type="match status" value="1"/>
</dbReference>
<comment type="catalytic activity">
    <reaction evidence="8">
        <text>ATP + H2O = ADP + phosphate + H(+)</text>
        <dbReference type="Rhea" id="RHEA:13065"/>
        <dbReference type="ChEBI" id="CHEBI:15377"/>
        <dbReference type="ChEBI" id="CHEBI:15378"/>
        <dbReference type="ChEBI" id="CHEBI:30616"/>
        <dbReference type="ChEBI" id="CHEBI:43474"/>
        <dbReference type="ChEBI" id="CHEBI:456216"/>
    </reaction>
</comment>
<dbReference type="FunFam" id="3.30.420.40:FF:000150">
    <property type="entry name" value="Actin-related protein 7"/>
    <property type="match status" value="1"/>
</dbReference>
<evidence type="ECO:0000256" key="7">
    <source>
        <dbReference type="ARBA" id="ARBA00038483"/>
    </source>
</evidence>
<evidence type="ECO:0000313" key="9">
    <source>
        <dbReference type="EMBL" id="CAE8584618.1"/>
    </source>
</evidence>
<evidence type="ECO:0000313" key="10">
    <source>
        <dbReference type="EMBL" id="CAE8647034.1"/>
    </source>
</evidence>
<accession>A0A813DG87</accession>
<dbReference type="SMART" id="SM00268">
    <property type="entry name" value="ACTIN"/>
    <property type="match status" value="1"/>
</dbReference>
<proteinExistence type="inferred from homology"/>
<keyword evidence="11" id="KW-1185">Reference proteome</keyword>
<comment type="subcellular location">
    <subcellularLocation>
        <location evidence="1">Cytoplasm</location>
        <location evidence="1">Cytoskeleton</location>
    </subcellularLocation>
</comment>
<keyword evidence="3" id="KW-0547">Nucleotide-binding</keyword>
<sequence length="384" mass="42802">MAPGMDREYAEVIANQPVVIDNGSGVMKAGFAGDETVKTMFPSYVGRPKHIRAMAGAAEGDTFVGSRAEDLRGILSLKYPLEHGVVNNWDDMELIWRHIYSEMKVNAEEHPVLLTEAPLNPRKNREKAAEIFFETFGCPALFVSAQAILSLYASGRTTGVVLDSGDGVTHVVPVYEGFALPHAVMRSDIAGRDVTENLMLQLRRSGHVFHTSAEREVVRQIKEKECYVAFNPQKEEQAEHDKTSAQHQYRLPDGTIISLGAERFRAPEILFNPNLVGLEYPGVHELLACSINRADLDLRATLFSQIVLSGGSTMFEKFGDRLLNELRKLAPKDIKIRISAPPERKLSTWIGGSILASLATFKKMWVTKEEFEEDGYSILHKKAF</sequence>
<organism evidence="9 11">
    <name type="scientific">Polarella glacialis</name>
    <name type="common">Dinoflagellate</name>
    <dbReference type="NCBI Taxonomy" id="89957"/>
    <lineage>
        <taxon>Eukaryota</taxon>
        <taxon>Sar</taxon>
        <taxon>Alveolata</taxon>
        <taxon>Dinophyceae</taxon>
        <taxon>Suessiales</taxon>
        <taxon>Suessiaceae</taxon>
        <taxon>Polarella</taxon>
    </lineage>
</organism>
<dbReference type="EMBL" id="CAJNNW010005047">
    <property type="protein sequence ID" value="CAE8647034.1"/>
    <property type="molecule type" value="Genomic_DNA"/>
</dbReference>
<evidence type="ECO:0000256" key="2">
    <source>
        <dbReference type="ARBA" id="ARBA00022490"/>
    </source>
</evidence>
<evidence type="ECO:0000256" key="6">
    <source>
        <dbReference type="ARBA" id="ARBA00023212"/>
    </source>
</evidence>
<dbReference type="Proteomes" id="UP000654075">
    <property type="component" value="Unassembled WGS sequence"/>
</dbReference>
<dbReference type="AlphaFoldDB" id="A0A813DG87"/>
<dbReference type="PRINTS" id="PR00190">
    <property type="entry name" value="ACTIN"/>
</dbReference>
<comment type="similarity">
    <text evidence="7">Belongs to the actin family. ARP1 subfamily.</text>
</comment>
<dbReference type="FunFam" id="3.30.420.40:FF:000205">
    <property type="entry name" value="Actin, alpha skeletal muscle"/>
    <property type="match status" value="1"/>
</dbReference>
<dbReference type="GO" id="GO:0005856">
    <property type="term" value="C:cytoskeleton"/>
    <property type="evidence" value="ECO:0007669"/>
    <property type="project" value="UniProtKB-SubCell"/>
</dbReference>
<dbReference type="InterPro" id="IPR020902">
    <property type="entry name" value="Actin/actin-like_CS"/>
</dbReference>
<name>A0A813DG87_POLGL</name>
<reference evidence="9" key="1">
    <citation type="submission" date="2021-02" db="EMBL/GenBank/DDBJ databases">
        <authorList>
            <person name="Dougan E. K."/>
            <person name="Rhodes N."/>
            <person name="Thang M."/>
            <person name="Chan C."/>
        </authorList>
    </citation>
    <scope>NUCLEOTIDE SEQUENCE</scope>
</reference>
<gene>
    <name evidence="9" type="ORF">PGLA1383_LOCUS3549</name>
    <name evidence="10" type="ORF">PGLA2088_LOCUS5337</name>
</gene>
<keyword evidence="2" id="KW-0963">Cytoplasm</keyword>
<dbReference type="OrthoDB" id="5132116at2759"/>
<dbReference type="Proteomes" id="UP000626109">
    <property type="component" value="Unassembled WGS sequence"/>
</dbReference>
<evidence type="ECO:0000256" key="4">
    <source>
        <dbReference type="ARBA" id="ARBA00022840"/>
    </source>
</evidence>
<dbReference type="Pfam" id="PF00022">
    <property type="entry name" value="Actin"/>
    <property type="match status" value="1"/>
</dbReference>
<evidence type="ECO:0000256" key="1">
    <source>
        <dbReference type="ARBA" id="ARBA00004245"/>
    </source>
</evidence>
<keyword evidence="4" id="KW-0067">ATP-binding</keyword>
<dbReference type="OMA" id="YTTWTGG"/>
<dbReference type="Gene3D" id="3.30.420.40">
    <property type="match status" value="2"/>
</dbReference>
<evidence type="ECO:0000256" key="5">
    <source>
        <dbReference type="ARBA" id="ARBA00022990"/>
    </source>
</evidence>
<comment type="caution">
    <text evidence="9">The sequence shown here is derived from an EMBL/GenBank/DDBJ whole genome shotgun (WGS) entry which is preliminary data.</text>
</comment>
<dbReference type="InterPro" id="IPR004000">
    <property type="entry name" value="Actin"/>
</dbReference>
<dbReference type="InterPro" id="IPR043129">
    <property type="entry name" value="ATPase_NBD"/>
</dbReference>
<evidence type="ECO:0008006" key="12">
    <source>
        <dbReference type="Google" id="ProtNLM"/>
    </source>
</evidence>
<dbReference type="GO" id="GO:0005524">
    <property type="term" value="F:ATP binding"/>
    <property type="evidence" value="ECO:0007669"/>
    <property type="project" value="UniProtKB-KW"/>
</dbReference>
<keyword evidence="6" id="KW-0206">Cytoskeleton</keyword>
<evidence type="ECO:0000313" key="11">
    <source>
        <dbReference type="Proteomes" id="UP000654075"/>
    </source>
</evidence>
<protein>
    <recommendedName>
        <fullName evidence="12">Actin</fullName>
    </recommendedName>
</protein>
<evidence type="ECO:0000256" key="3">
    <source>
        <dbReference type="ARBA" id="ARBA00022741"/>
    </source>
</evidence>
<dbReference type="SUPFAM" id="SSF53067">
    <property type="entry name" value="Actin-like ATPase domain"/>
    <property type="match status" value="2"/>
</dbReference>
<evidence type="ECO:0000256" key="8">
    <source>
        <dbReference type="ARBA" id="ARBA00049360"/>
    </source>
</evidence>
<dbReference type="EMBL" id="CAJNNV010001250">
    <property type="protein sequence ID" value="CAE8584618.1"/>
    <property type="molecule type" value="Genomic_DNA"/>
</dbReference>
<dbReference type="PROSITE" id="PS01132">
    <property type="entry name" value="ACTINS_ACT_LIKE"/>
    <property type="match status" value="1"/>
</dbReference>
<keyword evidence="5" id="KW-0007">Acetylation</keyword>
<dbReference type="CDD" id="cd10216">
    <property type="entry name" value="ASKHA_NBD_Arp1"/>
    <property type="match status" value="1"/>
</dbReference>
<dbReference type="Gene3D" id="3.90.640.10">
    <property type="entry name" value="Actin, Chain A, domain 4"/>
    <property type="match status" value="1"/>
</dbReference>